<dbReference type="AlphaFoldDB" id="A0A0G4J929"/>
<evidence type="ECO:0000313" key="3">
    <source>
        <dbReference type="Proteomes" id="UP000039324"/>
    </source>
</evidence>
<name>A0A0G4J929_PLABS</name>
<evidence type="ECO:0000256" key="1">
    <source>
        <dbReference type="SAM" id="MobiDB-lite"/>
    </source>
</evidence>
<sequence>MTRLPVMHACCRADSPPSSGTGQRSQYDHNRACWTPADVPDTSASSQCFSGQDRSSVACGRSGAGKTSSQPDVQLMRHPGRPTIAAICSARICLHHASMTS</sequence>
<evidence type="ECO:0000313" key="2">
    <source>
        <dbReference type="EMBL" id="CEP03974.1"/>
    </source>
</evidence>
<dbReference type="EMBL" id="CDSF01000162">
    <property type="protein sequence ID" value="CEP03974.1"/>
    <property type="molecule type" value="Genomic_DNA"/>
</dbReference>
<feature type="compositionally biased region" description="Polar residues" evidence="1">
    <location>
        <begin position="43"/>
        <end position="55"/>
    </location>
</feature>
<organism evidence="2 3">
    <name type="scientific">Plasmodiophora brassicae</name>
    <name type="common">Clubroot disease agent</name>
    <dbReference type="NCBI Taxonomy" id="37360"/>
    <lineage>
        <taxon>Eukaryota</taxon>
        <taxon>Sar</taxon>
        <taxon>Rhizaria</taxon>
        <taxon>Endomyxa</taxon>
        <taxon>Phytomyxea</taxon>
        <taxon>Plasmodiophorida</taxon>
        <taxon>Plasmodiophoridae</taxon>
        <taxon>Plasmodiophora</taxon>
    </lineage>
</organism>
<feature type="region of interest" description="Disordered" evidence="1">
    <location>
        <begin position="43"/>
        <end position="76"/>
    </location>
</feature>
<reference evidence="2 3" key="1">
    <citation type="submission" date="2015-02" db="EMBL/GenBank/DDBJ databases">
        <authorList>
            <person name="Chooi Y.-H."/>
        </authorList>
    </citation>
    <scope>NUCLEOTIDE SEQUENCE [LARGE SCALE GENOMIC DNA]</scope>
    <source>
        <strain evidence="2">E3</strain>
    </source>
</reference>
<keyword evidence="3" id="KW-1185">Reference proteome</keyword>
<dbReference type="Proteomes" id="UP000039324">
    <property type="component" value="Unassembled WGS sequence"/>
</dbReference>
<gene>
    <name evidence="2" type="ORF">PBRA_009554</name>
</gene>
<proteinExistence type="predicted"/>
<protein>
    <submittedName>
        <fullName evidence="2">Uncharacterized protein</fullName>
    </submittedName>
</protein>
<accession>A0A0G4J929</accession>